<evidence type="ECO:0008006" key="4">
    <source>
        <dbReference type="Google" id="ProtNLM"/>
    </source>
</evidence>
<protein>
    <recommendedName>
        <fullName evidence="4">Phenylacetyl-CoA ligase</fullName>
    </recommendedName>
</protein>
<dbReference type="InterPro" id="IPR045851">
    <property type="entry name" value="AMP-bd_C_sf"/>
</dbReference>
<dbReference type="InterPro" id="IPR020845">
    <property type="entry name" value="AMP-binding_CS"/>
</dbReference>
<proteinExistence type="predicted"/>
<dbReference type="Gene3D" id="2.30.38.10">
    <property type="entry name" value="Luciferase, Domain 3"/>
    <property type="match status" value="1"/>
</dbReference>
<dbReference type="InterPro" id="IPR025110">
    <property type="entry name" value="AMP-bd_C"/>
</dbReference>
<reference evidence="3" key="1">
    <citation type="submission" date="2021-02" db="EMBL/GenBank/DDBJ databases">
        <title>Psilocybe cubensis genome.</title>
        <authorList>
            <person name="Mckernan K.J."/>
            <person name="Crawford S."/>
            <person name="Trippe A."/>
            <person name="Kane L.T."/>
            <person name="Mclaughlin S."/>
        </authorList>
    </citation>
    <scope>NUCLEOTIDE SEQUENCE [LARGE SCALE GENOMIC DNA]</scope>
    <source>
        <strain evidence="3">MGC-MH-2018</strain>
    </source>
</reference>
<dbReference type="PANTHER" id="PTHR24096">
    <property type="entry name" value="LONG-CHAIN-FATTY-ACID--COA LIGASE"/>
    <property type="match status" value="1"/>
</dbReference>
<comment type="caution">
    <text evidence="3">The sequence shown here is derived from an EMBL/GenBank/DDBJ whole genome shotgun (WGS) entry which is preliminary data.</text>
</comment>
<evidence type="ECO:0000259" key="2">
    <source>
        <dbReference type="Pfam" id="PF13193"/>
    </source>
</evidence>
<name>A0A8H8CK36_PSICU</name>
<dbReference type="AlphaFoldDB" id="A0A8H8CK36"/>
<evidence type="ECO:0000313" key="3">
    <source>
        <dbReference type="EMBL" id="KAG5168396.1"/>
    </source>
</evidence>
<organism evidence="3">
    <name type="scientific">Psilocybe cubensis</name>
    <name type="common">Psychedelic mushroom</name>
    <name type="synonym">Stropharia cubensis</name>
    <dbReference type="NCBI Taxonomy" id="181762"/>
    <lineage>
        <taxon>Eukaryota</taxon>
        <taxon>Fungi</taxon>
        <taxon>Dikarya</taxon>
        <taxon>Basidiomycota</taxon>
        <taxon>Agaricomycotina</taxon>
        <taxon>Agaricomycetes</taxon>
        <taxon>Agaricomycetidae</taxon>
        <taxon>Agaricales</taxon>
        <taxon>Agaricineae</taxon>
        <taxon>Strophariaceae</taxon>
        <taxon>Psilocybe</taxon>
    </lineage>
</organism>
<dbReference type="SUPFAM" id="SSF56801">
    <property type="entry name" value="Acetyl-CoA synthetase-like"/>
    <property type="match status" value="1"/>
</dbReference>
<evidence type="ECO:0000259" key="1">
    <source>
        <dbReference type="Pfam" id="PF00501"/>
    </source>
</evidence>
<dbReference type="Gene3D" id="3.30.300.30">
    <property type="match status" value="1"/>
</dbReference>
<dbReference type="GO" id="GO:0016405">
    <property type="term" value="F:CoA-ligase activity"/>
    <property type="evidence" value="ECO:0007669"/>
    <property type="project" value="TreeGrafter"/>
</dbReference>
<accession>A0A8H8CK36</accession>
<feature type="domain" description="AMP-dependent synthetase/ligase" evidence="1">
    <location>
        <begin position="35"/>
        <end position="431"/>
    </location>
</feature>
<dbReference type="PANTHER" id="PTHR24096:SF422">
    <property type="entry name" value="BCDNA.GH02901"/>
    <property type="match status" value="1"/>
</dbReference>
<dbReference type="InterPro" id="IPR000873">
    <property type="entry name" value="AMP-dep_synth/lig_dom"/>
</dbReference>
<dbReference type="EMBL" id="JAFIQS010000006">
    <property type="protein sequence ID" value="KAG5168396.1"/>
    <property type="molecule type" value="Genomic_DNA"/>
</dbReference>
<dbReference type="PROSITE" id="PS00455">
    <property type="entry name" value="AMP_BINDING"/>
    <property type="match status" value="1"/>
</dbReference>
<sequence length="591" mass="64510">MALVQSSGPPFVPPPADLTLPEVFLDRKLKHSTTTQEYPQIPTLIDAESGRTVFLSELRNRTDCLARSFAKQFGLVSLLAANHTDYPVCIWAAHRLGAIVAPTSPGLTTGELSNRPKSMYSSMFDADDFLLGYQFEVTKPSIIIADAENVSIAAQAAKRHNISRSRIIVLGGDPTGEATAYESVNVLINHGRHLPNIHTFRLEPGAGSSKVAFLCFSSGTTGKPKAVSISHQTAICNVLQLATFDGLNMNLPGVEPRYRPGDVCTGVLPLYHIYGLAMNLHFILYCQMTLVITRKFDFLKFLEGIKKYRITHLMIVPPQVILLCKHPAALKADLSGIRYCMVAAAPLTIELTQHLIKKLPNACLGQGYGMTEMCGAVSMWPLSQRIGTVGSGGQLISGTTAKVVKSDGSIAAIGESGELWVKGNQITLGYYKNEASTREAFQNGWYKTGDEVKIDSNGDLFIIDRIKEMIKVKGFQVAPAELEGHLIDHPSIAEVGVIGVPDEYAGELPLAFIVLRQQAAEEIKNNPAAASSLKADIYKFVKNAKSRYKWLDGGIEFVDSIPKSPSGKILRRILRDSIVNKTRTPHVKPKL</sequence>
<dbReference type="Pfam" id="PF13193">
    <property type="entry name" value="AMP-binding_C"/>
    <property type="match status" value="1"/>
</dbReference>
<feature type="domain" description="AMP-binding enzyme C-terminal" evidence="2">
    <location>
        <begin position="481"/>
        <end position="568"/>
    </location>
</feature>
<dbReference type="Gene3D" id="3.40.50.980">
    <property type="match status" value="2"/>
</dbReference>
<dbReference type="Pfam" id="PF00501">
    <property type="entry name" value="AMP-binding"/>
    <property type="match status" value="1"/>
</dbReference>
<gene>
    <name evidence="3" type="ORF">JR316_006995</name>
</gene>